<dbReference type="AlphaFoldDB" id="A0A1N6J457"/>
<dbReference type="Pfam" id="PF13905">
    <property type="entry name" value="Thioredoxin_8"/>
    <property type="match status" value="1"/>
</dbReference>
<evidence type="ECO:0000256" key="1">
    <source>
        <dbReference type="ARBA" id="ARBA00023284"/>
    </source>
</evidence>
<organism evidence="3 4">
    <name type="scientific">Chitinophaga niabensis</name>
    <dbReference type="NCBI Taxonomy" id="536979"/>
    <lineage>
        <taxon>Bacteria</taxon>
        <taxon>Pseudomonadati</taxon>
        <taxon>Bacteroidota</taxon>
        <taxon>Chitinophagia</taxon>
        <taxon>Chitinophagales</taxon>
        <taxon>Chitinophagaceae</taxon>
        <taxon>Chitinophaga</taxon>
    </lineage>
</organism>
<dbReference type="Gene3D" id="3.40.30.10">
    <property type="entry name" value="Glutaredoxin"/>
    <property type="match status" value="1"/>
</dbReference>
<evidence type="ECO:0000313" key="3">
    <source>
        <dbReference type="EMBL" id="SIO39042.1"/>
    </source>
</evidence>
<dbReference type="InterPro" id="IPR017937">
    <property type="entry name" value="Thioredoxin_CS"/>
</dbReference>
<dbReference type="CDD" id="cd02966">
    <property type="entry name" value="TlpA_like_family"/>
    <property type="match status" value="1"/>
</dbReference>
<dbReference type="EMBL" id="FSRA01000002">
    <property type="protein sequence ID" value="SIO39042.1"/>
    <property type="molecule type" value="Genomic_DNA"/>
</dbReference>
<dbReference type="InterPro" id="IPR036249">
    <property type="entry name" value="Thioredoxin-like_sf"/>
</dbReference>
<feature type="domain" description="Thioredoxin" evidence="2">
    <location>
        <begin position="252"/>
        <end position="388"/>
    </location>
</feature>
<dbReference type="GO" id="GO:0016853">
    <property type="term" value="F:isomerase activity"/>
    <property type="evidence" value="ECO:0007669"/>
    <property type="project" value="UniProtKB-KW"/>
</dbReference>
<keyword evidence="1" id="KW-0676">Redox-active center</keyword>
<dbReference type="InterPro" id="IPR050553">
    <property type="entry name" value="Thioredoxin_ResA/DsbE_sf"/>
</dbReference>
<dbReference type="PANTHER" id="PTHR42852">
    <property type="entry name" value="THIOL:DISULFIDE INTERCHANGE PROTEIN DSBE"/>
    <property type="match status" value="1"/>
</dbReference>
<gene>
    <name evidence="3" type="ORF">SAMN04488055_3612</name>
</gene>
<reference evidence="3 4" key="1">
    <citation type="submission" date="2016-11" db="EMBL/GenBank/DDBJ databases">
        <authorList>
            <person name="Jaros S."/>
            <person name="Januszkiewicz K."/>
            <person name="Wedrychowicz H."/>
        </authorList>
    </citation>
    <scope>NUCLEOTIDE SEQUENCE [LARGE SCALE GENOMIC DNA]</scope>
    <source>
        <strain evidence="3 4">DSM 24787</strain>
    </source>
</reference>
<dbReference type="PROSITE" id="PS51257">
    <property type="entry name" value="PROKAR_LIPOPROTEIN"/>
    <property type="match status" value="1"/>
</dbReference>
<dbReference type="PANTHER" id="PTHR42852:SF13">
    <property type="entry name" value="PROTEIN DIPZ"/>
    <property type="match status" value="1"/>
</dbReference>
<dbReference type="InterPro" id="IPR012336">
    <property type="entry name" value="Thioredoxin-like_fold"/>
</dbReference>
<keyword evidence="3" id="KW-0413">Isomerase</keyword>
<dbReference type="SUPFAM" id="SSF52833">
    <property type="entry name" value="Thioredoxin-like"/>
    <property type="match status" value="1"/>
</dbReference>
<protein>
    <submittedName>
        <fullName evidence="3">Thiol-disulfide isomerase or thioredoxin</fullName>
    </submittedName>
</protein>
<dbReference type="STRING" id="536979.SAMN04488055_3612"/>
<accession>A0A1N6J457</accession>
<evidence type="ECO:0000313" key="4">
    <source>
        <dbReference type="Proteomes" id="UP000185003"/>
    </source>
</evidence>
<evidence type="ECO:0000259" key="2">
    <source>
        <dbReference type="PROSITE" id="PS51352"/>
    </source>
</evidence>
<name>A0A1N6J457_9BACT</name>
<proteinExistence type="predicted"/>
<dbReference type="PROSITE" id="PS51352">
    <property type="entry name" value="THIOREDOXIN_2"/>
    <property type="match status" value="1"/>
</dbReference>
<keyword evidence="4" id="KW-1185">Reference proteome</keyword>
<sequence>MRIVFLLLTAFLISCGNKEQKKDLSVVIKLSIKNFEKVSVDLGDRFPDVKVLQSRIRIEPDSAILILERKIAQPGFLDMGIVNPAYKANWPIILYADGSGDTIFIEADMKTYARKTLKPYPGITTNSALQNELTLYRNLQDSMRSEYFRQKDSVKNLLIAAIEKGNQIDTLSAVVNDFDKHFKFFQVAAAKNFQKRINPSVISVYAALDASIARWEPGYGFELYKNLPEDVRNSLYGEMLNDELIKYSAVNEAVGDTLHVLYGETENGRKIAPQDIFKGSKYTLVVFWASWCGSCVKEVPELNELYAKYKKKGFSLIAVSIDKDRQKWLNAVEENNYKGLHLLEKGGELNIKEYNIFALPYSFLVDQGGIIANVNSPLDSIRMKLEKI</sequence>
<dbReference type="InterPro" id="IPR013766">
    <property type="entry name" value="Thioredoxin_domain"/>
</dbReference>
<dbReference type="Proteomes" id="UP000185003">
    <property type="component" value="Unassembled WGS sequence"/>
</dbReference>
<dbReference type="PROSITE" id="PS00194">
    <property type="entry name" value="THIOREDOXIN_1"/>
    <property type="match status" value="1"/>
</dbReference>
<dbReference type="RefSeq" id="WP_074240827.1">
    <property type="nucleotide sequence ID" value="NZ_FSRA01000002.1"/>
</dbReference>
<dbReference type="OrthoDB" id="9815205at2"/>